<reference evidence="2 3" key="1">
    <citation type="submission" date="2016-02" db="EMBL/GenBank/DDBJ databases">
        <title>Genome sequence of Halalkalicoccus paucihalophilus DSM 24557.</title>
        <authorList>
            <person name="Poehlein A."/>
            <person name="Daniel R."/>
        </authorList>
    </citation>
    <scope>NUCLEOTIDE SEQUENCE [LARGE SCALE GENOMIC DNA]</scope>
    <source>
        <strain evidence="2 3">DSM 24557</strain>
    </source>
</reference>
<dbReference type="InterPro" id="IPR058473">
    <property type="entry name" value="DUF8159"/>
</dbReference>
<feature type="domain" description="DUF8159" evidence="1">
    <location>
        <begin position="7"/>
        <end position="117"/>
    </location>
</feature>
<sequence>MSFETNDEVVEQVGYRLMGQGVYFESVERSEDRIEIEYETVAPGEGVPHRQIGRVITVFRDAIEEGWEPVTIEATAVDTDGDLRGTWRMDEQWLYELENGDLSEVEFSGRVLDTLEE</sequence>
<dbReference type="AlphaFoldDB" id="A0A151ACX7"/>
<evidence type="ECO:0000313" key="3">
    <source>
        <dbReference type="Proteomes" id="UP000075321"/>
    </source>
</evidence>
<accession>A0A151ACX7</accession>
<dbReference type="Proteomes" id="UP000075321">
    <property type="component" value="Unassembled WGS sequence"/>
</dbReference>
<organism evidence="2 3">
    <name type="scientific">Halalkalicoccus paucihalophilus</name>
    <dbReference type="NCBI Taxonomy" id="1008153"/>
    <lineage>
        <taxon>Archaea</taxon>
        <taxon>Methanobacteriati</taxon>
        <taxon>Methanobacteriota</taxon>
        <taxon>Stenosarchaea group</taxon>
        <taxon>Halobacteria</taxon>
        <taxon>Halobacteriales</taxon>
        <taxon>Halococcaceae</taxon>
        <taxon>Halalkalicoccus</taxon>
    </lineage>
</organism>
<gene>
    <name evidence="2" type="ORF">HAPAU_21670</name>
</gene>
<name>A0A151ACX7_9EURY</name>
<protein>
    <recommendedName>
        <fullName evidence="1">DUF8159 domain-containing protein</fullName>
    </recommendedName>
</protein>
<proteinExistence type="predicted"/>
<dbReference type="EMBL" id="LTAZ01000005">
    <property type="protein sequence ID" value="KYH25495.1"/>
    <property type="molecule type" value="Genomic_DNA"/>
</dbReference>
<dbReference type="OrthoDB" id="290983at2157"/>
<dbReference type="RefSeq" id="WP_066382348.1">
    <property type="nucleotide sequence ID" value="NZ_LTAZ01000005.1"/>
</dbReference>
<keyword evidence="3" id="KW-1185">Reference proteome</keyword>
<evidence type="ECO:0000313" key="2">
    <source>
        <dbReference type="EMBL" id="KYH25495.1"/>
    </source>
</evidence>
<comment type="caution">
    <text evidence="2">The sequence shown here is derived from an EMBL/GenBank/DDBJ whole genome shotgun (WGS) entry which is preliminary data.</text>
</comment>
<dbReference type="Pfam" id="PF26490">
    <property type="entry name" value="DUF8159"/>
    <property type="match status" value="1"/>
</dbReference>
<dbReference type="PATRIC" id="fig|1008153.3.peg.2207"/>
<evidence type="ECO:0000259" key="1">
    <source>
        <dbReference type="Pfam" id="PF26490"/>
    </source>
</evidence>